<dbReference type="EMBL" id="JOKJ01000010">
    <property type="protein sequence ID" value="KEQ08296.1"/>
    <property type="molecule type" value="Genomic_DNA"/>
</dbReference>
<dbReference type="AlphaFoldDB" id="A0A922NZT4"/>
<keyword evidence="3" id="KW-1185">Reference proteome</keyword>
<evidence type="ECO:0000313" key="3">
    <source>
        <dbReference type="Proteomes" id="UP000052167"/>
    </source>
</evidence>
<dbReference type="Proteomes" id="UP000052167">
    <property type="component" value="Unassembled WGS sequence"/>
</dbReference>
<protein>
    <submittedName>
        <fullName evidence="2">Uncharacterized protein</fullName>
    </submittedName>
</protein>
<accession>A0A922NZT4</accession>
<sequence length="85" mass="9024">MPRKIFETAKQDLEPVGRASGAENTCPLGQRNLGERSSNGEDEAAPIGLIILWFWTGCYSNSQAVPAPSLSFAVQLAVLGGSFAK</sequence>
<comment type="caution">
    <text evidence="2">The sequence shown here is derived from an EMBL/GenBank/DDBJ whole genome shotgun (WGS) entry which is preliminary data.</text>
</comment>
<proteinExistence type="predicted"/>
<evidence type="ECO:0000313" key="2">
    <source>
        <dbReference type="EMBL" id="KEQ08296.1"/>
    </source>
</evidence>
<feature type="region of interest" description="Disordered" evidence="1">
    <location>
        <begin position="1"/>
        <end position="41"/>
    </location>
</feature>
<reference evidence="2 3" key="1">
    <citation type="submission" date="2014-06" db="EMBL/GenBank/DDBJ databases">
        <title>Rhizobium pelagicum/R2-400B4.</title>
        <authorList>
            <person name="Kimes N.E."/>
            <person name="Lopez-Perez M."/>
        </authorList>
    </citation>
    <scope>NUCLEOTIDE SEQUENCE [LARGE SCALE GENOMIC DNA]</scope>
    <source>
        <strain evidence="2 3">R2-400B4</strain>
    </source>
</reference>
<evidence type="ECO:0000256" key="1">
    <source>
        <dbReference type="SAM" id="MobiDB-lite"/>
    </source>
</evidence>
<organism evidence="2 3">
    <name type="scientific">Pseudorhizobium pelagicum</name>
    <dbReference type="NCBI Taxonomy" id="1509405"/>
    <lineage>
        <taxon>Bacteria</taxon>
        <taxon>Pseudomonadati</taxon>
        <taxon>Pseudomonadota</taxon>
        <taxon>Alphaproteobacteria</taxon>
        <taxon>Hyphomicrobiales</taxon>
        <taxon>Rhizobiaceae</taxon>
        <taxon>Rhizobium/Agrobacterium group</taxon>
        <taxon>Pseudorhizobium</taxon>
    </lineage>
</organism>
<gene>
    <name evidence="2" type="ORF">GV68_03170</name>
</gene>
<feature type="compositionally biased region" description="Basic and acidic residues" evidence="1">
    <location>
        <begin position="1"/>
        <end position="15"/>
    </location>
</feature>
<name>A0A922NZT4_9HYPH</name>